<sequence>MMEKAKGGETLSMGFETTGRGIKSDNRRYCCIPAAWALGFDETGIVEEEEEEEIRGCLLDWVVGPEEGAAEDASARLQL</sequence>
<comment type="caution">
    <text evidence="2">The sequence shown here is derived from an EMBL/GenBank/DDBJ whole genome shotgun (WGS) entry which is preliminary data.</text>
</comment>
<accession>A0A438KJD5</accession>
<dbReference type="Proteomes" id="UP000288805">
    <property type="component" value="Unassembled WGS sequence"/>
</dbReference>
<organism evidence="2 3">
    <name type="scientific">Vitis vinifera</name>
    <name type="common">Grape</name>
    <dbReference type="NCBI Taxonomy" id="29760"/>
    <lineage>
        <taxon>Eukaryota</taxon>
        <taxon>Viridiplantae</taxon>
        <taxon>Streptophyta</taxon>
        <taxon>Embryophyta</taxon>
        <taxon>Tracheophyta</taxon>
        <taxon>Spermatophyta</taxon>
        <taxon>Magnoliopsida</taxon>
        <taxon>eudicotyledons</taxon>
        <taxon>Gunneridae</taxon>
        <taxon>Pentapetalae</taxon>
        <taxon>rosids</taxon>
        <taxon>Vitales</taxon>
        <taxon>Vitaceae</taxon>
        <taxon>Viteae</taxon>
        <taxon>Vitis</taxon>
    </lineage>
</organism>
<evidence type="ECO:0000256" key="1">
    <source>
        <dbReference type="SAM" id="MobiDB-lite"/>
    </source>
</evidence>
<proteinExistence type="predicted"/>
<feature type="region of interest" description="Disordered" evidence="1">
    <location>
        <begin position="1"/>
        <end position="21"/>
    </location>
</feature>
<dbReference type="AlphaFoldDB" id="A0A438KJD5"/>
<name>A0A438KJD5_VITVI</name>
<gene>
    <name evidence="2" type="ORF">CK203_001960</name>
</gene>
<protein>
    <submittedName>
        <fullName evidence="2">Uncharacterized protein</fullName>
    </submittedName>
</protein>
<evidence type="ECO:0000313" key="3">
    <source>
        <dbReference type="Proteomes" id="UP000288805"/>
    </source>
</evidence>
<evidence type="ECO:0000313" key="2">
    <source>
        <dbReference type="EMBL" id="RVX21312.1"/>
    </source>
</evidence>
<reference evidence="2 3" key="1">
    <citation type="journal article" date="2018" name="PLoS Genet.">
        <title>Population sequencing reveals clonal diversity and ancestral inbreeding in the grapevine cultivar Chardonnay.</title>
        <authorList>
            <person name="Roach M.J."/>
            <person name="Johnson D.L."/>
            <person name="Bohlmann J."/>
            <person name="van Vuuren H.J."/>
            <person name="Jones S.J."/>
            <person name="Pretorius I.S."/>
            <person name="Schmidt S.A."/>
            <person name="Borneman A.R."/>
        </authorList>
    </citation>
    <scope>NUCLEOTIDE SEQUENCE [LARGE SCALE GENOMIC DNA]</scope>
    <source>
        <strain evidence="3">cv. Chardonnay</strain>
        <tissue evidence="2">Leaf</tissue>
    </source>
</reference>
<dbReference type="EMBL" id="QGNW01000005">
    <property type="protein sequence ID" value="RVX21312.1"/>
    <property type="molecule type" value="Genomic_DNA"/>
</dbReference>